<accession>A0A7D4PUC5</accession>
<dbReference type="Proteomes" id="UP000502498">
    <property type="component" value="Chromosome"/>
</dbReference>
<organism evidence="1 2">
    <name type="scientific">Microbacterium hominis</name>
    <dbReference type="NCBI Taxonomy" id="162426"/>
    <lineage>
        <taxon>Bacteria</taxon>
        <taxon>Bacillati</taxon>
        <taxon>Actinomycetota</taxon>
        <taxon>Actinomycetes</taxon>
        <taxon>Micrococcales</taxon>
        <taxon>Microbacteriaceae</taxon>
        <taxon>Microbacterium</taxon>
    </lineage>
</organism>
<protein>
    <submittedName>
        <fullName evidence="1">Uncharacterized protein</fullName>
    </submittedName>
</protein>
<name>A0A7D4PUC5_9MICO</name>
<dbReference type="EMBL" id="CP054038">
    <property type="protein sequence ID" value="QKJ19633.1"/>
    <property type="molecule type" value="Genomic_DNA"/>
</dbReference>
<dbReference type="AlphaFoldDB" id="A0A7D4PUC5"/>
<dbReference type="RefSeq" id="WP_172990070.1">
    <property type="nucleotide sequence ID" value="NZ_CP054038.1"/>
</dbReference>
<evidence type="ECO:0000313" key="1">
    <source>
        <dbReference type="EMBL" id="QKJ19633.1"/>
    </source>
</evidence>
<proteinExistence type="predicted"/>
<gene>
    <name evidence="1" type="ORF">HQM25_09835</name>
</gene>
<evidence type="ECO:0000313" key="2">
    <source>
        <dbReference type="Proteomes" id="UP000502498"/>
    </source>
</evidence>
<reference evidence="1 2" key="1">
    <citation type="submission" date="2020-05" db="EMBL/GenBank/DDBJ databases">
        <title>Strain PA2F3 complete genome.</title>
        <authorList>
            <person name="Kim Y.-S."/>
            <person name="Kim S.-J."/>
            <person name="Jung H.-k."/>
            <person name="Kim S.-E."/>
            <person name="Kim K.-H."/>
        </authorList>
    </citation>
    <scope>NUCLEOTIDE SEQUENCE [LARGE SCALE GENOMIC DNA]</scope>
    <source>
        <strain evidence="1 2">PA2F3</strain>
    </source>
</reference>
<sequence length="318" mass="34383">MDREAPLAWVESPLQLIGAAEWAAAHARSVPIAGRLTPQMGATADELIARGARFGVCEPYLGIPWRLLSQHDHWLVGDGFSGQFRLAAAVLRPRRITFLDDGANTIAFADTLLGRRAYARPGVREGRATGLVAPFALDRIARRARAGRADVFTVFPLGDDRVEAMRDRGYRIGGHRFEWTRRSAHGPAPAVPGSRVVLGSARPTDGRMPMTDYLAWVRRIVAGGPVAYLPHRREAREHVRAVAAIEGVDLVDAGLPVELVLAGAQRELELFTQPSSTFTTLCLVLAGTGSVIRTEPGDAPVAIAHERSRGRSEGTVTA</sequence>